<sequence>MFDKRLHDYFEPSDTPTSRGLIERMRAAWCAEAQAAAARLALIGELFELRRVERGECADWAVDTWAAVAAEVA</sequence>
<evidence type="ECO:0000313" key="2">
    <source>
        <dbReference type="Proteomes" id="UP000467236"/>
    </source>
</evidence>
<reference evidence="1 2" key="1">
    <citation type="journal article" date="2019" name="Emerg. Microbes Infect.">
        <title>Comprehensive subspecies identification of 175 nontuberculous mycobacteria species based on 7547 genomic profiles.</title>
        <authorList>
            <person name="Matsumoto Y."/>
            <person name="Kinjo T."/>
            <person name="Motooka D."/>
            <person name="Nabeya D."/>
            <person name="Jung N."/>
            <person name="Uechi K."/>
            <person name="Horii T."/>
            <person name="Iida T."/>
            <person name="Fujita J."/>
            <person name="Nakamura S."/>
        </authorList>
    </citation>
    <scope>NUCLEOTIDE SEQUENCE [LARGE SCALE GENOMIC DNA]</scope>
    <source>
        <strain evidence="1 2">JCM 14233</strain>
    </source>
</reference>
<organism evidence="1 2">
    <name type="scientific">Mycobacterium shinjukuense</name>
    <dbReference type="NCBI Taxonomy" id="398694"/>
    <lineage>
        <taxon>Bacteria</taxon>
        <taxon>Bacillati</taxon>
        <taxon>Actinomycetota</taxon>
        <taxon>Actinomycetes</taxon>
        <taxon>Mycobacteriales</taxon>
        <taxon>Mycobacteriaceae</taxon>
        <taxon>Mycobacterium</taxon>
    </lineage>
</organism>
<name>A0A7I7MNT2_9MYCO</name>
<protein>
    <submittedName>
        <fullName evidence="1">Uncharacterized protein</fullName>
    </submittedName>
</protein>
<dbReference type="KEGG" id="mshj:MSHI_17940"/>
<dbReference type="Proteomes" id="UP000467236">
    <property type="component" value="Chromosome"/>
</dbReference>
<gene>
    <name evidence="1" type="ORF">MSHI_17940</name>
</gene>
<accession>A0A7I7MNT2</accession>
<evidence type="ECO:0000313" key="1">
    <source>
        <dbReference type="EMBL" id="BBX73888.1"/>
    </source>
</evidence>
<proteinExistence type="predicted"/>
<keyword evidence="2" id="KW-1185">Reference proteome</keyword>
<dbReference type="AlphaFoldDB" id="A0A7I7MNT2"/>
<dbReference type="EMBL" id="AP022575">
    <property type="protein sequence ID" value="BBX73888.1"/>
    <property type="molecule type" value="Genomic_DNA"/>
</dbReference>